<dbReference type="Pfam" id="PF04909">
    <property type="entry name" value="Amidohydro_2"/>
    <property type="match status" value="1"/>
</dbReference>
<dbReference type="PANTHER" id="PTHR43877">
    <property type="entry name" value="AMINOALKYLPHOSPHONATE N-ACETYLTRANSFERASE-RELATED-RELATED"/>
    <property type="match status" value="1"/>
</dbReference>
<evidence type="ECO:0000256" key="1">
    <source>
        <dbReference type="ARBA" id="ARBA00022679"/>
    </source>
</evidence>
<dbReference type="AlphaFoldDB" id="A0A1V5MIK6"/>
<dbReference type="InterPro" id="IPR006680">
    <property type="entry name" value="Amidohydro-rel"/>
</dbReference>
<dbReference type="Pfam" id="PF00583">
    <property type="entry name" value="Acetyltransf_1"/>
    <property type="match status" value="1"/>
</dbReference>
<dbReference type="Gene3D" id="3.40.630.30">
    <property type="match status" value="1"/>
</dbReference>
<organism evidence="4 5">
    <name type="scientific">candidate division TA06 bacterium ADurb.Bin417</name>
    <dbReference type="NCBI Taxonomy" id="1852828"/>
    <lineage>
        <taxon>Bacteria</taxon>
        <taxon>Bacteria division TA06</taxon>
    </lineage>
</organism>
<keyword evidence="1 4" id="KW-0808">Transferase</keyword>
<protein>
    <submittedName>
        <fullName evidence="4">Mycothiol acetyltransferase</fullName>
        <ecNumber evidence="4">2.3.1.189</ecNumber>
    </submittedName>
</protein>
<dbReference type="InterPro" id="IPR050832">
    <property type="entry name" value="Bact_Acetyltransf"/>
</dbReference>
<sequence>MEKSLFEVKPVDRDFYQERLEAFLPARMIDIHTHVWRRGFEEAVAESRRRVVSWPSRVARDNPVEDLLETYRLLLPGKEVTPLIFATLNRLPDLEAANEYVSRSAGGHALPSLIFAQPAWSGSELDERIRAGGFIGAKVYLSFAPDYLPADEIRIFDFIPPHQLEALDRRGRLLMLHLPRPGRLKDPVNLAQLLELEARYPRLRVVVAHVGRAYCPEDVGPAFEVLASTRRLLFDISANTNAWVFERLLRAVGPERVLFGSDLPITRMRMRRICEGGRYINLVPAGLYGDVSGDPNLREVSGPEAERLTFFLYEELDAFRQAARAVGLDSGGIEAVCYRNARNLLDEVSATPRPQLQMVWRGDRPERPRRPDRYRLRSYRPGDEAGYVELMRSAGFQDWDRAAEVLRRAIPEGLLFLVERRTGRLVGTAACLHAPLPGQPGRGELGWVAVDPGHTGRGLGRLVCAAALRRFLKSGYRNLQLYTDDFRLPAVKIYLGLGFVPLLDGPGLEERWRAVCGQLGLDPDRVLAAAGRA</sequence>
<comment type="caution">
    <text evidence="4">The sequence shown here is derived from an EMBL/GenBank/DDBJ whole genome shotgun (WGS) entry which is preliminary data.</text>
</comment>
<dbReference type="GO" id="GO:0016787">
    <property type="term" value="F:hydrolase activity"/>
    <property type="evidence" value="ECO:0007669"/>
    <property type="project" value="InterPro"/>
</dbReference>
<evidence type="ECO:0000313" key="4">
    <source>
        <dbReference type="EMBL" id="OPZ92975.1"/>
    </source>
</evidence>
<dbReference type="CDD" id="cd01292">
    <property type="entry name" value="metallo-dependent_hydrolases"/>
    <property type="match status" value="1"/>
</dbReference>
<evidence type="ECO:0000313" key="5">
    <source>
        <dbReference type="Proteomes" id="UP000485484"/>
    </source>
</evidence>
<dbReference type="Proteomes" id="UP000485484">
    <property type="component" value="Unassembled WGS sequence"/>
</dbReference>
<evidence type="ECO:0000256" key="2">
    <source>
        <dbReference type="ARBA" id="ARBA00023315"/>
    </source>
</evidence>
<name>A0A1V5MIK6_UNCT6</name>
<dbReference type="GO" id="GO:0035447">
    <property type="term" value="F:mycothiol synthase activity"/>
    <property type="evidence" value="ECO:0007669"/>
    <property type="project" value="UniProtKB-EC"/>
</dbReference>
<dbReference type="SUPFAM" id="SSF51556">
    <property type="entry name" value="Metallo-dependent hydrolases"/>
    <property type="match status" value="1"/>
</dbReference>
<dbReference type="InterPro" id="IPR032466">
    <property type="entry name" value="Metal_Hydrolase"/>
</dbReference>
<accession>A0A1V5MIK6</accession>
<dbReference type="EC" id="2.3.1.189" evidence="4"/>
<dbReference type="InterPro" id="IPR016181">
    <property type="entry name" value="Acyl_CoA_acyltransferase"/>
</dbReference>
<dbReference type="InterPro" id="IPR000182">
    <property type="entry name" value="GNAT_dom"/>
</dbReference>
<dbReference type="SUPFAM" id="SSF55729">
    <property type="entry name" value="Acyl-CoA N-acyltransferases (Nat)"/>
    <property type="match status" value="1"/>
</dbReference>
<dbReference type="Gene3D" id="3.20.20.140">
    <property type="entry name" value="Metal-dependent hydrolases"/>
    <property type="match status" value="1"/>
</dbReference>
<keyword evidence="2 4" id="KW-0012">Acyltransferase</keyword>
<evidence type="ECO:0000259" key="3">
    <source>
        <dbReference type="PROSITE" id="PS51186"/>
    </source>
</evidence>
<dbReference type="EMBL" id="MWAK01000053">
    <property type="protein sequence ID" value="OPZ92975.1"/>
    <property type="molecule type" value="Genomic_DNA"/>
</dbReference>
<feature type="domain" description="N-acetyltransferase" evidence="3">
    <location>
        <begin position="374"/>
        <end position="515"/>
    </location>
</feature>
<gene>
    <name evidence="4" type="primary">mshD</name>
    <name evidence="4" type="ORF">BWY73_00544</name>
</gene>
<dbReference type="PROSITE" id="PS51186">
    <property type="entry name" value="GNAT"/>
    <property type="match status" value="1"/>
</dbReference>
<proteinExistence type="predicted"/>
<reference evidence="4 5" key="1">
    <citation type="submission" date="2017-02" db="EMBL/GenBank/DDBJ databases">
        <title>Delving into the versatile metabolic prowess of the omnipresent phylum Bacteroidetes.</title>
        <authorList>
            <person name="Nobu M.K."/>
            <person name="Mei R."/>
            <person name="Narihiro T."/>
            <person name="Kuroda K."/>
            <person name="Liu W.-T."/>
        </authorList>
    </citation>
    <scope>NUCLEOTIDE SEQUENCE [LARGE SCALE GENOMIC DNA]</scope>
    <source>
        <strain evidence="4">ADurb.Bin417</strain>
    </source>
</reference>
<dbReference type="CDD" id="cd04301">
    <property type="entry name" value="NAT_SF"/>
    <property type="match status" value="1"/>
</dbReference>